<name>A0A1X6NZ59_PORUM</name>
<proteinExistence type="predicted"/>
<dbReference type="EMBL" id="KV918973">
    <property type="protein sequence ID" value="OSX73898.1"/>
    <property type="molecule type" value="Genomic_DNA"/>
</dbReference>
<organism evidence="2 3">
    <name type="scientific">Porphyra umbilicalis</name>
    <name type="common">Purple laver</name>
    <name type="synonym">Red alga</name>
    <dbReference type="NCBI Taxonomy" id="2786"/>
    <lineage>
        <taxon>Eukaryota</taxon>
        <taxon>Rhodophyta</taxon>
        <taxon>Bangiophyceae</taxon>
        <taxon>Bangiales</taxon>
        <taxon>Bangiaceae</taxon>
        <taxon>Porphyra</taxon>
    </lineage>
</organism>
<keyword evidence="3" id="KW-1185">Reference proteome</keyword>
<accession>A0A1X6NZ59</accession>
<sequence>MENCDSMATTPSSTRDDGLLPPLSDSPDGDDASQVPSQRRHGASMFFQASANGTPPAPAEDPAEIQSSRPLHGAAQHAPVLPIGSARPAAGDGQRPPPAVSVESLAVEVQGMRRQFREIHRVAELLSGVPSALVELAQQLYEADAAFSPRRWLYAVLGVQEFALGRSLQSTLHCKFLDRLQVRPGATSRGHDQASVKVELECTYGALVDLVRFRRLSLSECTLRQCRASCASQLSSPRALLDALDVPAHVVPAVLLRCFSRKNGDKITRLLLEHHRAPDGAVFYVLGRDQERRTVSVAVRDSEDYDIVRNRHLHPLRQRTVANDDVSNIPAHAPCRLSWHGNMTSSRLETDAAMVSGRLSLVVPSTVIAGDGIELSNWLL</sequence>
<feature type="compositionally biased region" description="Polar residues" evidence="1">
    <location>
        <begin position="1"/>
        <end position="13"/>
    </location>
</feature>
<evidence type="ECO:0000256" key="1">
    <source>
        <dbReference type="SAM" id="MobiDB-lite"/>
    </source>
</evidence>
<reference evidence="2 3" key="1">
    <citation type="submission" date="2017-03" db="EMBL/GenBank/DDBJ databases">
        <title>WGS assembly of Porphyra umbilicalis.</title>
        <authorList>
            <person name="Brawley S.H."/>
            <person name="Blouin N.A."/>
            <person name="Ficko-Blean E."/>
            <person name="Wheeler G.L."/>
            <person name="Lohr M."/>
            <person name="Goodson H.V."/>
            <person name="Jenkins J.W."/>
            <person name="Blaby-Haas C.E."/>
            <person name="Helliwell K.E."/>
            <person name="Chan C."/>
            <person name="Marriage T."/>
            <person name="Bhattacharya D."/>
            <person name="Klein A.S."/>
            <person name="Badis Y."/>
            <person name="Brodie J."/>
            <person name="Cao Y."/>
            <person name="Collen J."/>
            <person name="Dittami S.M."/>
            <person name="Gachon C.M."/>
            <person name="Green B.R."/>
            <person name="Karpowicz S."/>
            <person name="Kim J.W."/>
            <person name="Kudahl U."/>
            <person name="Lin S."/>
            <person name="Michel G."/>
            <person name="Mittag M."/>
            <person name="Olson B.J."/>
            <person name="Pangilinan J."/>
            <person name="Peng Y."/>
            <person name="Qiu H."/>
            <person name="Shu S."/>
            <person name="Singer J.T."/>
            <person name="Smith A.G."/>
            <person name="Sprecher B.N."/>
            <person name="Wagner V."/>
            <person name="Wang W."/>
            <person name="Wang Z.-Y."/>
            <person name="Yan J."/>
            <person name="Yarish C."/>
            <person name="Zoeuner-Riek S."/>
            <person name="Zhuang Y."/>
            <person name="Zou Y."/>
            <person name="Lindquist E.A."/>
            <person name="Grimwood J."/>
            <person name="Barry K."/>
            <person name="Rokhsar D.S."/>
            <person name="Schmutz J."/>
            <person name="Stiller J.W."/>
            <person name="Grossman A.R."/>
            <person name="Prochnik S.E."/>
        </authorList>
    </citation>
    <scope>NUCLEOTIDE SEQUENCE [LARGE SCALE GENOMIC DNA]</scope>
    <source>
        <strain evidence="2">4086291</strain>
    </source>
</reference>
<dbReference type="AlphaFoldDB" id="A0A1X6NZ59"/>
<feature type="region of interest" description="Disordered" evidence="1">
    <location>
        <begin position="1"/>
        <end position="75"/>
    </location>
</feature>
<evidence type="ECO:0000313" key="3">
    <source>
        <dbReference type="Proteomes" id="UP000218209"/>
    </source>
</evidence>
<protein>
    <submittedName>
        <fullName evidence="2">Uncharacterized protein</fullName>
    </submittedName>
</protein>
<evidence type="ECO:0000313" key="2">
    <source>
        <dbReference type="EMBL" id="OSX73898.1"/>
    </source>
</evidence>
<dbReference type="Proteomes" id="UP000218209">
    <property type="component" value="Unassembled WGS sequence"/>
</dbReference>
<gene>
    <name evidence="2" type="ORF">BU14_0320s0009</name>
</gene>